<dbReference type="InterPro" id="IPR009057">
    <property type="entry name" value="Homeodomain-like_sf"/>
</dbReference>
<evidence type="ECO:0000256" key="1">
    <source>
        <dbReference type="ARBA" id="ARBA00004123"/>
    </source>
</evidence>
<keyword evidence="7" id="KW-1185">Reference proteome</keyword>
<dbReference type="Gene3D" id="1.10.10.60">
    <property type="entry name" value="Homeodomain-like"/>
    <property type="match status" value="1"/>
</dbReference>
<feature type="compositionally biased region" description="Polar residues" evidence="4">
    <location>
        <begin position="182"/>
        <end position="193"/>
    </location>
</feature>
<dbReference type="Proteomes" id="UP001359485">
    <property type="component" value="Unassembled WGS sequence"/>
</dbReference>
<accession>A0ABR1B636</accession>
<evidence type="ECO:0000259" key="5">
    <source>
        <dbReference type="PROSITE" id="PS50071"/>
    </source>
</evidence>
<sequence>MAVDEEETVKIWFQNRRTKWKKQDNISNAEAAEHKNQTSGKQNSKTGVKTPINGKTMPAVVGDGLTVGATASTGPFAGTGAINLVKGDGSKVTFGDSVKVKDLKSDIGLGVKQVTNHETKRSDHEISNSNSNSSEIDLTKSSHTSCHETGKTPHGDPSAPVLFKGTDPPSPNGLSGEEHSNPSRFTPNGSESCFSEVPTGDSRLPLVGLIGLTEVNAGKSSSRSSPCDHSQSELSPGDDHLIIAENDDVSNS</sequence>
<feature type="DNA-binding region" description="Homeobox" evidence="2">
    <location>
        <begin position="7"/>
        <end position="24"/>
    </location>
</feature>
<feature type="compositionally biased region" description="Polar residues" evidence="4">
    <location>
        <begin position="37"/>
        <end position="47"/>
    </location>
</feature>
<feature type="compositionally biased region" description="Polar residues" evidence="4">
    <location>
        <begin position="218"/>
        <end position="234"/>
    </location>
</feature>
<comment type="subcellular location">
    <subcellularLocation>
        <location evidence="1 2 3">Nucleus</location>
    </subcellularLocation>
</comment>
<keyword evidence="2 3" id="KW-0238">DNA-binding</keyword>
<keyword evidence="2 3" id="KW-0539">Nucleus</keyword>
<keyword evidence="2 3" id="KW-0371">Homeobox</keyword>
<dbReference type="CDD" id="cd00086">
    <property type="entry name" value="homeodomain"/>
    <property type="match status" value="1"/>
</dbReference>
<gene>
    <name evidence="6" type="ORF">RUM44_000729</name>
</gene>
<feature type="compositionally biased region" description="Basic and acidic residues" evidence="4">
    <location>
        <begin position="137"/>
        <end position="154"/>
    </location>
</feature>
<feature type="region of interest" description="Disordered" evidence="4">
    <location>
        <begin position="217"/>
        <end position="252"/>
    </location>
</feature>
<protein>
    <recommendedName>
        <fullName evidence="5">Homeobox domain-containing protein</fullName>
    </recommendedName>
</protein>
<dbReference type="SUPFAM" id="SSF46689">
    <property type="entry name" value="Homeodomain-like"/>
    <property type="match status" value="1"/>
</dbReference>
<feature type="region of interest" description="Disordered" evidence="4">
    <location>
        <begin position="105"/>
        <end position="203"/>
    </location>
</feature>
<dbReference type="InterPro" id="IPR001356">
    <property type="entry name" value="HD"/>
</dbReference>
<evidence type="ECO:0000313" key="6">
    <source>
        <dbReference type="EMBL" id="KAK6635478.1"/>
    </source>
</evidence>
<evidence type="ECO:0000256" key="3">
    <source>
        <dbReference type="RuleBase" id="RU000682"/>
    </source>
</evidence>
<organism evidence="6 7">
    <name type="scientific">Polyplax serrata</name>
    <name type="common">Common mouse louse</name>
    <dbReference type="NCBI Taxonomy" id="468196"/>
    <lineage>
        <taxon>Eukaryota</taxon>
        <taxon>Metazoa</taxon>
        <taxon>Ecdysozoa</taxon>
        <taxon>Arthropoda</taxon>
        <taxon>Hexapoda</taxon>
        <taxon>Insecta</taxon>
        <taxon>Pterygota</taxon>
        <taxon>Neoptera</taxon>
        <taxon>Paraneoptera</taxon>
        <taxon>Psocodea</taxon>
        <taxon>Troctomorpha</taxon>
        <taxon>Phthiraptera</taxon>
        <taxon>Anoplura</taxon>
        <taxon>Polyplacidae</taxon>
        <taxon>Polyplax</taxon>
    </lineage>
</organism>
<evidence type="ECO:0000256" key="2">
    <source>
        <dbReference type="PROSITE-ProRule" id="PRU00108"/>
    </source>
</evidence>
<proteinExistence type="predicted"/>
<dbReference type="PROSITE" id="PS50071">
    <property type="entry name" value="HOMEOBOX_2"/>
    <property type="match status" value="1"/>
</dbReference>
<evidence type="ECO:0000256" key="4">
    <source>
        <dbReference type="SAM" id="MobiDB-lite"/>
    </source>
</evidence>
<name>A0ABR1B636_POLSC</name>
<feature type="domain" description="Homeobox" evidence="5">
    <location>
        <begin position="5"/>
        <end position="23"/>
    </location>
</feature>
<reference evidence="6 7" key="1">
    <citation type="submission" date="2023-09" db="EMBL/GenBank/DDBJ databases">
        <title>Genomes of two closely related lineages of the louse Polyplax serrata with different host specificities.</title>
        <authorList>
            <person name="Martinu J."/>
            <person name="Tarabai H."/>
            <person name="Stefka J."/>
            <person name="Hypsa V."/>
        </authorList>
    </citation>
    <scope>NUCLEOTIDE SEQUENCE [LARGE SCALE GENOMIC DNA]</scope>
    <source>
        <strain evidence="6">98ZLc_SE</strain>
    </source>
</reference>
<feature type="region of interest" description="Disordered" evidence="4">
    <location>
        <begin position="19"/>
        <end position="55"/>
    </location>
</feature>
<dbReference type="Pfam" id="PF00046">
    <property type="entry name" value="Homeodomain"/>
    <property type="match status" value="1"/>
</dbReference>
<dbReference type="EMBL" id="JAWJWF010000003">
    <property type="protein sequence ID" value="KAK6635478.1"/>
    <property type="molecule type" value="Genomic_DNA"/>
</dbReference>
<evidence type="ECO:0000313" key="7">
    <source>
        <dbReference type="Proteomes" id="UP001359485"/>
    </source>
</evidence>
<feature type="compositionally biased region" description="Basic and acidic residues" evidence="4">
    <location>
        <begin position="115"/>
        <end position="126"/>
    </location>
</feature>
<comment type="caution">
    <text evidence="6">The sequence shown here is derived from an EMBL/GenBank/DDBJ whole genome shotgun (WGS) entry which is preliminary data.</text>
</comment>